<evidence type="ECO:0000256" key="3">
    <source>
        <dbReference type="SAM" id="Phobius"/>
    </source>
</evidence>
<feature type="domain" description="EF-hand" evidence="4">
    <location>
        <begin position="169"/>
        <end position="204"/>
    </location>
</feature>
<dbReference type="EMBL" id="JALLBG020000226">
    <property type="protein sequence ID" value="KAL3758741.1"/>
    <property type="molecule type" value="Genomic_DNA"/>
</dbReference>
<reference evidence="5 6" key="1">
    <citation type="submission" date="2024-10" db="EMBL/GenBank/DDBJ databases">
        <title>Updated reference genomes for cyclostephanoid diatoms.</title>
        <authorList>
            <person name="Roberts W.R."/>
            <person name="Alverson A.J."/>
        </authorList>
    </citation>
    <scope>NUCLEOTIDE SEQUENCE [LARGE SCALE GENOMIC DNA]</scope>
    <source>
        <strain evidence="5 6">AJA232-27</strain>
    </source>
</reference>
<dbReference type="PROSITE" id="PS50222">
    <property type="entry name" value="EF_HAND_2"/>
    <property type="match status" value="1"/>
</dbReference>
<dbReference type="InterPro" id="IPR002048">
    <property type="entry name" value="EF_hand_dom"/>
</dbReference>
<evidence type="ECO:0000259" key="4">
    <source>
        <dbReference type="PROSITE" id="PS50222"/>
    </source>
</evidence>
<keyword evidence="3" id="KW-0472">Membrane</keyword>
<feature type="transmembrane region" description="Helical" evidence="3">
    <location>
        <begin position="40"/>
        <end position="58"/>
    </location>
</feature>
<feature type="coiled-coil region" evidence="1">
    <location>
        <begin position="89"/>
        <end position="116"/>
    </location>
</feature>
<feature type="region of interest" description="Disordered" evidence="2">
    <location>
        <begin position="1"/>
        <end position="28"/>
    </location>
</feature>
<evidence type="ECO:0000256" key="2">
    <source>
        <dbReference type="SAM" id="MobiDB-lite"/>
    </source>
</evidence>
<gene>
    <name evidence="5" type="ORF">ACHAWU_001468</name>
</gene>
<keyword evidence="3" id="KW-0812">Transmembrane</keyword>
<dbReference type="AlphaFoldDB" id="A0ABD3M7L9"/>
<keyword evidence="3" id="KW-1133">Transmembrane helix</keyword>
<protein>
    <recommendedName>
        <fullName evidence="4">EF-hand domain-containing protein</fullName>
    </recommendedName>
</protein>
<organism evidence="5 6">
    <name type="scientific">Discostella pseudostelligera</name>
    <dbReference type="NCBI Taxonomy" id="259834"/>
    <lineage>
        <taxon>Eukaryota</taxon>
        <taxon>Sar</taxon>
        <taxon>Stramenopiles</taxon>
        <taxon>Ochrophyta</taxon>
        <taxon>Bacillariophyta</taxon>
        <taxon>Coscinodiscophyceae</taxon>
        <taxon>Thalassiosirophycidae</taxon>
        <taxon>Stephanodiscales</taxon>
        <taxon>Stephanodiscaceae</taxon>
        <taxon>Discostella</taxon>
    </lineage>
</organism>
<keyword evidence="1" id="KW-0175">Coiled coil</keyword>
<evidence type="ECO:0000313" key="6">
    <source>
        <dbReference type="Proteomes" id="UP001530293"/>
    </source>
</evidence>
<sequence>MMDATGMEDGSTLPSDNPSPLRGSTSKNLKKIKSQTPMEILSGGIAAISISVSIAAMAVNSSSIVIVAGLASSAIGPYAYYQQKKLTDIIALKETYEVVKREVNRLQSENIRLNETIGELSGTIDKLEDTEQALDVITQTQGQSVAAFAQQVKEHEDILNQMRKHLKAKKVQNLLQVIIRADQDNNMQIDEDEIVNLLSKIKKINGVDVREDRFRAAVKASGGSLSSVMDIIRNLLSDEISEANEIFIIKHELE</sequence>
<keyword evidence="6" id="KW-1185">Reference proteome</keyword>
<feature type="transmembrane region" description="Helical" evidence="3">
    <location>
        <begin position="64"/>
        <end position="81"/>
    </location>
</feature>
<feature type="compositionally biased region" description="Polar residues" evidence="2">
    <location>
        <begin position="12"/>
        <end position="27"/>
    </location>
</feature>
<evidence type="ECO:0000256" key="1">
    <source>
        <dbReference type="SAM" id="Coils"/>
    </source>
</evidence>
<dbReference type="Proteomes" id="UP001530293">
    <property type="component" value="Unassembled WGS sequence"/>
</dbReference>
<comment type="caution">
    <text evidence="5">The sequence shown here is derived from an EMBL/GenBank/DDBJ whole genome shotgun (WGS) entry which is preliminary data.</text>
</comment>
<proteinExistence type="predicted"/>
<name>A0ABD3M7L9_9STRA</name>
<evidence type="ECO:0000313" key="5">
    <source>
        <dbReference type="EMBL" id="KAL3758741.1"/>
    </source>
</evidence>
<accession>A0ABD3M7L9</accession>